<organism evidence="1 2">
    <name type="scientific">Mycena metata</name>
    <dbReference type="NCBI Taxonomy" id="1033252"/>
    <lineage>
        <taxon>Eukaryota</taxon>
        <taxon>Fungi</taxon>
        <taxon>Dikarya</taxon>
        <taxon>Basidiomycota</taxon>
        <taxon>Agaricomycotina</taxon>
        <taxon>Agaricomycetes</taxon>
        <taxon>Agaricomycetidae</taxon>
        <taxon>Agaricales</taxon>
        <taxon>Marasmiineae</taxon>
        <taxon>Mycenaceae</taxon>
        <taxon>Mycena</taxon>
    </lineage>
</organism>
<dbReference type="Proteomes" id="UP001215598">
    <property type="component" value="Unassembled WGS sequence"/>
</dbReference>
<proteinExistence type="predicted"/>
<comment type="caution">
    <text evidence="1">The sequence shown here is derived from an EMBL/GenBank/DDBJ whole genome shotgun (WGS) entry which is preliminary data.</text>
</comment>
<evidence type="ECO:0000313" key="2">
    <source>
        <dbReference type="Proteomes" id="UP001215598"/>
    </source>
</evidence>
<accession>A0AAD7DKP6</accession>
<protein>
    <submittedName>
        <fullName evidence="1">Uncharacterized protein</fullName>
    </submittedName>
</protein>
<sequence length="111" mass="11805">MDEAAYAWDWVLIRCVPISSLFFHISSAAYLFSYPAHIAAENSSLIGANNKVARVLACPFADPPDVLRTFPLVPRLSASCTPLLILIPPCSSAPLRAAKVAVAPVSISIPA</sequence>
<reference evidence="1" key="1">
    <citation type="submission" date="2023-03" db="EMBL/GenBank/DDBJ databases">
        <title>Massive genome expansion in bonnet fungi (Mycena s.s.) driven by repeated elements and novel gene families across ecological guilds.</title>
        <authorList>
            <consortium name="Lawrence Berkeley National Laboratory"/>
            <person name="Harder C.B."/>
            <person name="Miyauchi S."/>
            <person name="Viragh M."/>
            <person name="Kuo A."/>
            <person name="Thoen E."/>
            <person name="Andreopoulos B."/>
            <person name="Lu D."/>
            <person name="Skrede I."/>
            <person name="Drula E."/>
            <person name="Henrissat B."/>
            <person name="Morin E."/>
            <person name="Kohler A."/>
            <person name="Barry K."/>
            <person name="LaButti K."/>
            <person name="Morin E."/>
            <person name="Salamov A."/>
            <person name="Lipzen A."/>
            <person name="Mereny Z."/>
            <person name="Hegedus B."/>
            <person name="Baldrian P."/>
            <person name="Stursova M."/>
            <person name="Weitz H."/>
            <person name="Taylor A."/>
            <person name="Grigoriev I.V."/>
            <person name="Nagy L.G."/>
            <person name="Martin F."/>
            <person name="Kauserud H."/>
        </authorList>
    </citation>
    <scope>NUCLEOTIDE SEQUENCE</scope>
    <source>
        <strain evidence="1">CBHHK182m</strain>
    </source>
</reference>
<dbReference type="AlphaFoldDB" id="A0AAD7DKP6"/>
<evidence type="ECO:0000313" key="1">
    <source>
        <dbReference type="EMBL" id="KAJ7694017.1"/>
    </source>
</evidence>
<gene>
    <name evidence="1" type="ORF">B0H16DRAFT_1904455</name>
</gene>
<name>A0AAD7DKP6_9AGAR</name>
<dbReference type="EMBL" id="JARKIB010000703">
    <property type="protein sequence ID" value="KAJ7694017.1"/>
    <property type="molecule type" value="Genomic_DNA"/>
</dbReference>
<keyword evidence="2" id="KW-1185">Reference proteome</keyword>